<evidence type="ECO:0000313" key="2">
    <source>
        <dbReference type="Proteomes" id="UP000054538"/>
    </source>
</evidence>
<protein>
    <submittedName>
        <fullName evidence="1">Uncharacterized protein</fullName>
    </submittedName>
</protein>
<dbReference type="EMBL" id="KN826681">
    <property type="protein sequence ID" value="KIK78184.1"/>
    <property type="molecule type" value="Genomic_DNA"/>
</dbReference>
<reference evidence="1 2" key="1">
    <citation type="submission" date="2014-04" db="EMBL/GenBank/DDBJ databases">
        <authorList>
            <consortium name="DOE Joint Genome Institute"/>
            <person name="Kuo A."/>
            <person name="Kohler A."/>
            <person name="Jargeat P."/>
            <person name="Nagy L.G."/>
            <person name="Floudas D."/>
            <person name="Copeland A."/>
            <person name="Barry K.W."/>
            <person name="Cichocki N."/>
            <person name="Veneault-Fourrey C."/>
            <person name="LaButti K."/>
            <person name="Lindquist E.A."/>
            <person name="Lipzen A."/>
            <person name="Lundell T."/>
            <person name="Morin E."/>
            <person name="Murat C."/>
            <person name="Sun H."/>
            <person name="Tunlid A."/>
            <person name="Henrissat B."/>
            <person name="Grigoriev I.V."/>
            <person name="Hibbett D.S."/>
            <person name="Martin F."/>
            <person name="Nordberg H.P."/>
            <person name="Cantor M.N."/>
            <person name="Hua S.X."/>
        </authorList>
    </citation>
    <scope>NUCLEOTIDE SEQUENCE [LARGE SCALE GENOMIC DNA]</scope>
    <source>
        <strain evidence="1 2">Ve08.2h10</strain>
    </source>
</reference>
<sequence length="128" mass="14590">AVGNWGSLHMQHYTTTRPDMPIRTQESTHEIPTRPSLSFTHPDYPSCFTDPPAYPTAHALAQLVSSIPFSISLSLPLSLSLPFLFHHAYHISTHMPLNGCSTYLRNWPRQSWAYPDYKALYIGLIRDH</sequence>
<feature type="non-terminal residue" evidence="1">
    <location>
        <position position="1"/>
    </location>
</feature>
<dbReference type="OrthoDB" id="10605270at2759"/>
<dbReference type="AlphaFoldDB" id="A0A0D0DC04"/>
<name>A0A0D0DC04_9AGAM</name>
<accession>A0A0D0DC04</accession>
<dbReference type="HOGENOM" id="CLU_1964827_0_0_1"/>
<keyword evidence="2" id="KW-1185">Reference proteome</keyword>
<dbReference type="Proteomes" id="UP000054538">
    <property type="component" value="Unassembled WGS sequence"/>
</dbReference>
<gene>
    <name evidence="1" type="ORF">PAXRUDRAFT_164670</name>
</gene>
<proteinExistence type="predicted"/>
<organism evidence="1 2">
    <name type="scientific">Paxillus rubicundulus Ve08.2h10</name>
    <dbReference type="NCBI Taxonomy" id="930991"/>
    <lineage>
        <taxon>Eukaryota</taxon>
        <taxon>Fungi</taxon>
        <taxon>Dikarya</taxon>
        <taxon>Basidiomycota</taxon>
        <taxon>Agaricomycotina</taxon>
        <taxon>Agaricomycetes</taxon>
        <taxon>Agaricomycetidae</taxon>
        <taxon>Boletales</taxon>
        <taxon>Paxilineae</taxon>
        <taxon>Paxillaceae</taxon>
        <taxon>Paxillus</taxon>
    </lineage>
</organism>
<reference evidence="2" key="2">
    <citation type="submission" date="2015-01" db="EMBL/GenBank/DDBJ databases">
        <title>Evolutionary Origins and Diversification of the Mycorrhizal Mutualists.</title>
        <authorList>
            <consortium name="DOE Joint Genome Institute"/>
            <consortium name="Mycorrhizal Genomics Consortium"/>
            <person name="Kohler A."/>
            <person name="Kuo A."/>
            <person name="Nagy L.G."/>
            <person name="Floudas D."/>
            <person name="Copeland A."/>
            <person name="Barry K.W."/>
            <person name="Cichocki N."/>
            <person name="Veneault-Fourrey C."/>
            <person name="LaButti K."/>
            <person name="Lindquist E.A."/>
            <person name="Lipzen A."/>
            <person name="Lundell T."/>
            <person name="Morin E."/>
            <person name="Murat C."/>
            <person name="Riley R."/>
            <person name="Ohm R."/>
            <person name="Sun H."/>
            <person name="Tunlid A."/>
            <person name="Henrissat B."/>
            <person name="Grigoriev I.V."/>
            <person name="Hibbett D.S."/>
            <person name="Martin F."/>
        </authorList>
    </citation>
    <scope>NUCLEOTIDE SEQUENCE [LARGE SCALE GENOMIC DNA]</scope>
    <source>
        <strain evidence="2">Ve08.2h10</strain>
    </source>
</reference>
<dbReference type="InParanoid" id="A0A0D0DC04"/>
<evidence type="ECO:0000313" key="1">
    <source>
        <dbReference type="EMBL" id="KIK78184.1"/>
    </source>
</evidence>